<reference evidence="2" key="1">
    <citation type="submission" date="2017-01" db="EMBL/GenBank/DDBJ databases">
        <authorList>
            <person name="Wang Y."/>
            <person name="White M."/>
            <person name="Kvist S."/>
            <person name="Moncalvo J.-M."/>
        </authorList>
    </citation>
    <scope>NUCLEOTIDE SEQUENCE [LARGE SCALE GENOMIC DNA]</scope>
    <source>
        <strain evidence="2">ID-206-W2</strain>
    </source>
</reference>
<protein>
    <submittedName>
        <fullName evidence="1">Uncharacterized protein</fullName>
    </submittedName>
</protein>
<proteinExistence type="predicted"/>
<keyword evidence="2" id="KW-1185">Reference proteome</keyword>
<dbReference type="Proteomes" id="UP000187429">
    <property type="component" value="Unassembled WGS sequence"/>
</dbReference>
<evidence type="ECO:0000313" key="2">
    <source>
        <dbReference type="Proteomes" id="UP000187429"/>
    </source>
</evidence>
<comment type="caution">
    <text evidence="1">The sequence shown here is derived from an EMBL/GenBank/DDBJ whole genome shotgun (WGS) entry which is preliminary data.</text>
</comment>
<organism evidence="1 2">
    <name type="scientific">Smittium culicis</name>
    <dbReference type="NCBI Taxonomy" id="133412"/>
    <lineage>
        <taxon>Eukaryota</taxon>
        <taxon>Fungi</taxon>
        <taxon>Fungi incertae sedis</taxon>
        <taxon>Zoopagomycota</taxon>
        <taxon>Kickxellomycotina</taxon>
        <taxon>Harpellomycetes</taxon>
        <taxon>Harpellales</taxon>
        <taxon>Legeriomycetaceae</taxon>
        <taxon>Smittium</taxon>
    </lineage>
</organism>
<accession>A0A1R1XQP2</accession>
<dbReference type="AlphaFoldDB" id="A0A1R1XQP2"/>
<dbReference type="EMBL" id="LSSM01003742">
    <property type="protein sequence ID" value="OMJ16914.1"/>
    <property type="molecule type" value="Genomic_DNA"/>
</dbReference>
<sequence>MAEPEQQILEISRITVQIEKFSRFFNEIETPTKSEIEPFSQENQRKPPIFTQDRDLGYNIITATSTPDTETS</sequence>
<gene>
    <name evidence="1" type="ORF">AYI69_g7647</name>
</gene>
<evidence type="ECO:0000313" key="1">
    <source>
        <dbReference type="EMBL" id="OMJ16914.1"/>
    </source>
</evidence>
<name>A0A1R1XQP2_9FUNG</name>